<gene>
    <name evidence="2" type="ORF">ENP88_06415</name>
</gene>
<evidence type="ECO:0000259" key="1">
    <source>
        <dbReference type="Pfam" id="PF01902"/>
    </source>
</evidence>
<dbReference type="NCBIfam" id="TIGR00290">
    <property type="entry name" value="MJ0570_dom"/>
    <property type="match status" value="1"/>
</dbReference>
<organism evidence="2">
    <name type="scientific">Archaeoglobus fulgidus</name>
    <dbReference type="NCBI Taxonomy" id="2234"/>
    <lineage>
        <taxon>Archaea</taxon>
        <taxon>Methanobacteriati</taxon>
        <taxon>Methanobacteriota</taxon>
        <taxon>Archaeoglobi</taxon>
        <taxon>Archaeoglobales</taxon>
        <taxon>Archaeoglobaceae</taxon>
        <taxon>Archaeoglobus</taxon>
    </lineage>
</organism>
<sequence length="202" mass="23580">MILAMWSGGKDSGMALFEAKKRYKVDKLVSMVKGGETRAHRLKEDVLRRQSEALGIELVFGRYSNNFEEVLKSVFIENNAEKVIFGDIYLEHHRNWITRVCKELGIEPIFPLWGRNTRDLAEEVAKKFEAVIIAVRKEYEEILGKRFDRDVIEYLLAKKADPCGENGEFHTVLINGPIFMKRLEVRFGRTFEDEKYKYLEVL</sequence>
<comment type="caution">
    <text evidence="2">The sequence shown here is derived from an EMBL/GenBank/DDBJ whole genome shotgun (WGS) entry which is preliminary data.</text>
</comment>
<dbReference type="CDD" id="cd01994">
    <property type="entry name" value="AANH_PF0828-like"/>
    <property type="match status" value="1"/>
</dbReference>
<dbReference type="InterPro" id="IPR002761">
    <property type="entry name" value="Diphthami_syn_dom"/>
</dbReference>
<evidence type="ECO:0000313" key="2">
    <source>
        <dbReference type="EMBL" id="HEH35763.1"/>
    </source>
</evidence>
<protein>
    <submittedName>
        <fullName evidence="2">Diphthine--ammonia ligase</fullName>
        <ecNumber evidence="2">6.3.1.14</ecNumber>
    </submittedName>
</protein>
<dbReference type="AlphaFoldDB" id="A0A7J2TJK5"/>
<dbReference type="EC" id="6.3.1.14" evidence="2"/>
<dbReference type="Gene3D" id="3.40.50.620">
    <property type="entry name" value="HUPs"/>
    <property type="match status" value="1"/>
</dbReference>
<reference evidence="2" key="1">
    <citation type="journal article" date="2020" name="mSystems">
        <title>Genome- and Community-Level Interaction Insights into Carbon Utilization and Element Cycling Functions of Hydrothermarchaeota in Hydrothermal Sediment.</title>
        <authorList>
            <person name="Zhou Z."/>
            <person name="Liu Y."/>
            <person name="Xu W."/>
            <person name="Pan J."/>
            <person name="Luo Z.H."/>
            <person name="Li M."/>
        </authorList>
    </citation>
    <scope>NUCLEOTIDE SEQUENCE [LARGE SCALE GENOMIC DNA]</scope>
    <source>
        <strain evidence="2">SpSt-26</strain>
    </source>
</reference>
<accession>A0A7J2TJK5</accession>
<dbReference type="EMBL" id="DSLA01000097">
    <property type="protein sequence ID" value="HEH35763.1"/>
    <property type="molecule type" value="Genomic_DNA"/>
</dbReference>
<feature type="domain" description="Diphthamide synthase" evidence="1">
    <location>
        <begin position="3"/>
        <end position="201"/>
    </location>
</feature>
<dbReference type="InterPro" id="IPR014729">
    <property type="entry name" value="Rossmann-like_a/b/a_fold"/>
</dbReference>
<proteinExistence type="predicted"/>
<name>A0A7J2TJK5_ARCFL</name>
<dbReference type="Pfam" id="PF01902">
    <property type="entry name" value="Diphthami_syn_2"/>
    <property type="match status" value="1"/>
</dbReference>
<dbReference type="GO" id="GO:0017178">
    <property type="term" value="F:diphthine-ammonia ligase activity"/>
    <property type="evidence" value="ECO:0007669"/>
    <property type="project" value="UniProtKB-EC"/>
</dbReference>
<keyword evidence="2" id="KW-0436">Ligase</keyword>
<dbReference type="SUPFAM" id="SSF52402">
    <property type="entry name" value="Adenine nucleotide alpha hydrolases-like"/>
    <property type="match status" value="1"/>
</dbReference>
<dbReference type="Gene3D" id="3.90.1490.10">
    <property type="entry name" value="putative n-type atp pyrophosphatase, domain 2"/>
    <property type="match status" value="1"/>
</dbReference>